<protein>
    <submittedName>
        <fullName evidence="2">Uncharacterized protein</fullName>
    </submittedName>
</protein>
<dbReference type="AlphaFoldDB" id="A0A0H2RPK7"/>
<feature type="region of interest" description="Disordered" evidence="1">
    <location>
        <begin position="280"/>
        <end position="304"/>
    </location>
</feature>
<sequence length="681" mass="74305">MNQPHDNVVDEDYWNAMAYKPRGSSNTFYNAKSTNAAMSTTNHTGQVDSRASTSLTPYEIYDARINRGEGYDTPREPFHYSSSSHHYSDLPRPSPTSVPAAIQSSRRNTNSSMWSENISEASAAMVQDASNALNRPPLSIVTDGPLVGQETSYSGSLPRNILNTPKTNSSGSSTLFWPDTPGEPPASSIPESGFGSQSGSSTMPNSSRRHKGSLDLSSRHDPLFTSIGSNDEFDSLSANRSSQYRNGSLQSSGTPRGPMPTAFLPFSSLLRDFSFTSDSSQSTVATEGDRDDRQVSASQSSGEASEQYIRQFLQERLGERKYSLFISRLYERRLNGEKAHLAKARARSRKQDLPTDEDAKNSEFSASTIDFLVKVEVVKEVLRLFVPRPNELAKSRSHEYSESPTGEVTFTRAIVLGLCGWSNTQFAYWGRRVEALSVLSKYDDKLKTLADALERKHYGDEIGQPDEQSQSSDDLVTGKGLDAIIDKVRQRTGASPFINGKHSSLDAFGTSAAVRAARSAVQRIEKGKKAEHVASPSSTATASVFPVKRSPSPISEVDRPRTNPTFSPIYRLGNYRHSPPLPSYNTGEGPHNANQGRACFNASSYTPQRIASRCSSGSSSGNSTPGEASRMTFRISDSRGSPLPQVAAISSGKSSERGQTGSKRKASDTELDSKKRRRKTS</sequence>
<dbReference type="InParanoid" id="A0A0H2RPK7"/>
<feature type="region of interest" description="Disordered" evidence="1">
    <location>
        <begin position="610"/>
        <end position="681"/>
    </location>
</feature>
<feature type="region of interest" description="Disordered" evidence="1">
    <location>
        <begin position="66"/>
        <end position="113"/>
    </location>
</feature>
<feature type="compositionally biased region" description="Basic and acidic residues" evidence="1">
    <location>
        <begin position="66"/>
        <end position="78"/>
    </location>
</feature>
<accession>A0A0H2RPK7</accession>
<keyword evidence="3" id="KW-1185">Reference proteome</keyword>
<feature type="compositionally biased region" description="Polar residues" evidence="1">
    <location>
        <begin position="102"/>
        <end position="113"/>
    </location>
</feature>
<dbReference type="OrthoDB" id="2860408at2759"/>
<feature type="compositionally biased region" description="Low complexity" evidence="1">
    <location>
        <begin position="534"/>
        <end position="543"/>
    </location>
</feature>
<evidence type="ECO:0000313" key="3">
    <source>
        <dbReference type="Proteomes" id="UP000053477"/>
    </source>
</evidence>
<feature type="compositionally biased region" description="Polar residues" evidence="1">
    <location>
        <begin position="236"/>
        <end position="254"/>
    </location>
</feature>
<feature type="region of interest" description="Disordered" evidence="1">
    <location>
        <begin position="527"/>
        <end position="592"/>
    </location>
</feature>
<feature type="region of interest" description="Disordered" evidence="1">
    <location>
        <begin position="149"/>
        <end position="263"/>
    </location>
</feature>
<organism evidence="2 3">
    <name type="scientific">Schizopora paradoxa</name>
    <dbReference type="NCBI Taxonomy" id="27342"/>
    <lineage>
        <taxon>Eukaryota</taxon>
        <taxon>Fungi</taxon>
        <taxon>Dikarya</taxon>
        <taxon>Basidiomycota</taxon>
        <taxon>Agaricomycotina</taxon>
        <taxon>Agaricomycetes</taxon>
        <taxon>Hymenochaetales</taxon>
        <taxon>Schizoporaceae</taxon>
        <taxon>Schizopora</taxon>
    </lineage>
</organism>
<feature type="compositionally biased region" description="Polar residues" evidence="1">
    <location>
        <begin position="651"/>
        <end position="661"/>
    </location>
</feature>
<evidence type="ECO:0000313" key="2">
    <source>
        <dbReference type="EMBL" id="KLO13522.1"/>
    </source>
</evidence>
<feature type="compositionally biased region" description="Polar residues" evidence="1">
    <location>
        <begin position="149"/>
        <end position="175"/>
    </location>
</feature>
<dbReference type="STRING" id="27342.A0A0H2RPK7"/>
<gene>
    <name evidence="2" type="ORF">SCHPADRAFT_997290</name>
</gene>
<evidence type="ECO:0000256" key="1">
    <source>
        <dbReference type="SAM" id="MobiDB-lite"/>
    </source>
</evidence>
<reference evidence="2 3" key="1">
    <citation type="submission" date="2015-04" db="EMBL/GenBank/DDBJ databases">
        <title>Complete genome sequence of Schizopora paradoxa KUC8140, a cosmopolitan wood degrader in East Asia.</title>
        <authorList>
            <consortium name="DOE Joint Genome Institute"/>
            <person name="Min B."/>
            <person name="Park H."/>
            <person name="Jang Y."/>
            <person name="Kim J.-J."/>
            <person name="Kim K.H."/>
            <person name="Pangilinan J."/>
            <person name="Lipzen A."/>
            <person name="Riley R."/>
            <person name="Grigoriev I.V."/>
            <person name="Spatafora J.W."/>
            <person name="Choi I.-G."/>
        </authorList>
    </citation>
    <scope>NUCLEOTIDE SEQUENCE [LARGE SCALE GENOMIC DNA]</scope>
    <source>
        <strain evidence="2 3">KUC8140</strain>
    </source>
</reference>
<name>A0A0H2RPK7_9AGAM</name>
<proteinExistence type="predicted"/>
<feature type="compositionally biased region" description="Polar residues" evidence="1">
    <location>
        <begin position="194"/>
        <end position="206"/>
    </location>
</feature>
<dbReference type="Proteomes" id="UP000053477">
    <property type="component" value="Unassembled WGS sequence"/>
</dbReference>
<dbReference type="EMBL" id="KQ085958">
    <property type="protein sequence ID" value="KLO13522.1"/>
    <property type="molecule type" value="Genomic_DNA"/>
</dbReference>